<feature type="binding site" description="axial binding residue" evidence="19">
    <location>
        <position position="445"/>
    </location>
    <ligand>
        <name>heme</name>
        <dbReference type="ChEBI" id="CHEBI:30413"/>
    </ligand>
    <ligandPart>
        <name>Fe</name>
        <dbReference type="ChEBI" id="CHEBI:18248"/>
    </ligandPart>
</feature>
<keyword evidence="14 23" id="KW-0456">Lyase</keyword>
<dbReference type="PRINTS" id="PR00463">
    <property type="entry name" value="EP450I"/>
</dbReference>
<dbReference type="GO" id="GO:0016829">
    <property type="term" value="F:lyase activity"/>
    <property type="evidence" value="ECO:0007669"/>
    <property type="project" value="UniProtKB-KW"/>
</dbReference>
<keyword evidence="22" id="KW-1185">Reference proteome</keyword>
<evidence type="ECO:0000256" key="10">
    <source>
        <dbReference type="ARBA" id="ARBA00023004"/>
    </source>
</evidence>
<keyword evidence="10 19" id="KW-0408">Iron</keyword>
<dbReference type="SUPFAM" id="SSF48264">
    <property type="entry name" value="Cytochrome P450"/>
    <property type="match status" value="1"/>
</dbReference>
<dbReference type="AlphaFoldDB" id="A0A9F2N5H7"/>
<dbReference type="GO" id="GO:0016020">
    <property type="term" value="C:membrane"/>
    <property type="evidence" value="ECO:0007669"/>
    <property type="project" value="UniProtKB-SubCell"/>
</dbReference>
<evidence type="ECO:0000256" key="16">
    <source>
        <dbReference type="ARBA" id="ARBA00030382"/>
    </source>
</evidence>
<feature type="signal peptide" evidence="21">
    <location>
        <begin position="1"/>
        <end position="23"/>
    </location>
</feature>
<evidence type="ECO:0000256" key="12">
    <source>
        <dbReference type="ARBA" id="ARBA00023098"/>
    </source>
</evidence>
<evidence type="ECO:0000256" key="4">
    <source>
        <dbReference type="ARBA" id="ARBA00012354"/>
    </source>
</evidence>
<accession>A0A9F2N5H7</accession>
<dbReference type="FunFam" id="1.10.630.10:FF:000002">
    <property type="entry name" value="Cytochrome P450 1A1"/>
    <property type="match status" value="1"/>
</dbReference>
<evidence type="ECO:0000256" key="7">
    <source>
        <dbReference type="ARBA" id="ARBA00022617"/>
    </source>
</evidence>
<evidence type="ECO:0000256" key="5">
    <source>
        <dbReference type="ARBA" id="ARBA00012359"/>
    </source>
</evidence>
<dbReference type="GO" id="GO:0004508">
    <property type="term" value="F:steroid 17-alpha-monooxygenase activity"/>
    <property type="evidence" value="ECO:0007669"/>
    <property type="project" value="UniProtKB-EC"/>
</dbReference>
<dbReference type="GO" id="GO:0005506">
    <property type="term" value="F:iron ion binding"/>
    <property type="evidence" value="ECO:0007669"/>
    <property type="project" value="InterPro"/>
</dbReference>
<keyword evidence="21" id="KW-0732">Signal</keyword>
<dbReference type="PRINTS" id="PR00385">
    <property type="entry name" value="P450"/>
</dbReference>
<dbReference type="RefSeq" id="XP_007421103.1">
    <property type="nucleotide sequence ID" value="XM_007421041.2"/>
</dbReference>
<keyword evidence="12" id="KW-0443">Lipid metabolism</keyword>
<evidence type="ECO:0000256" key="17">
    <source>
        <dbReference type="ARBA" id="ARBA00032037"/>
    </source>
</evidence>
<comment type="similarity">
    <text evidence="3 20">Belongs to the cytochrome P450 family.</text>
</comment>
<evidence type="ECO:0000256" key="14">
    <source>
        <dbReference type="ARBA" id="ARBA00023239"/>
    </source>
</evidence>
<keyword evidence="13" id="KW-0472">Membrane</keyword>
<keyword evidence="11 20" id="KW-0503">Monooxygenase</keyword>
<evidence type="ECO:0000256" key="18">
    <source>
        <dbReference type="ARBA" id="ARBA00032167"/>
    </source>
</evidence>
<sequence>MIVLLVGLMLMLAVLSFWKVAEGKLDSKLKCPRSLPSLPVIGSLLHLAGSKQPHLLFSTLQQKYGSIFSLYMGSHYMVVINKYLHAKEVLLKKGKIFAGRPRTVTTDLLTRNGKDIAFATYSPIWKFQRKMVHSALSLFGEGSQALEKIISREATSLCATLSATQNSSLDMAPELMRAVTNVVCSLCFNSSYQRGDPEFESMLQYSQGIVDTVAKQSMVDIFSWLQYFPNKDLALLKKCVEMRDQLLHQKFEKHKEAFSSDSVNDLMDALLRAKLNMENNNSHPFCEQELTDDYLLMTVADIFGAGVETTTTVLKWTVLYLLHYPEVQQKIQEELDQKVGFNRHPLLADRQHLNYLEATISEILRIQPVSPLLISHEALADTSIGEYHIPKGTEVVINLWSIHHDEEEWDEPGKFNPDRFLDEDGNRIYSPSPSYLPFGAGIRVCLGETLAKMELFLFLAWILQKFSLSVPEGNTLPEPEGKFGVVLQVPKFKVKATLREAWKGK</sequence>
<dbReference type="InterPro" id="IPR001128">
    <property type="entry name" value="Cyt_P450"/>
</dbReference>
<evidence type="ECO:0000313" key="22">
    <source>
        <dbReference type="Proteomes" id="UP000695026"/>
    </source>
</evidence>
<feature type="chain" id="PRO_5039903538" description="Steroid 17-alpha-hydroxylase/17,20 lyase" evidence="21">
    <location>
        <begin position="24"/>
        <end position="505"/>
    </location>
</feature>
<evidence type="ECO:0000256" key="8">
    <source>
        <dbReference type="ARBA" id="ARBA00022723"/>
    </source>
</evidence>
<dbReference type="GO" id="GO:0042446">
    <property type="term" value="P:hormone biosynthetic process"/>
    <property type="evidence" value="ECO:0007669"/>
    <property type="project" value="TreeGrafter"/>
</dbReference>
<dbReference type="GO" id="GO:0042448">
    <property type="term" value="P:progesterone metabolic process"/>
    <property type="evidence" value="ECO:0007669"/>
    <property type="project" value="TreeGrafter"/>
</dbReference>
<evidence type="ECO:0000256" key="20">
    <source>
        <dbReference type="RuleBase" id="RU000461"/>
    </source>
</evidence>
<organism evidence="22 23">
    <name type="scientific">Python bivittatus</name>
    <name type="common">Burmese python</name>
    <name type="synonym">Python molurus bivittatus</name>
    <dbReference type="NCBI Taxonomy" id="176946"/>
    <lineage>
        <taxon>Eukaryota</taxon>
        <taxon>Metazoa</taxon>
        <taxon>Chordata</taxon>
        <taxon>Craniata</taxon>
        <taxon>Vertebrata</taxon>
        <taxon>Euteleostomi</taxon>
        <taxon>Lepidosauria</taxon>
        <taxon>Squamata</taxon>
        <taxon>Bifurcata</taxon>
        <taxon>Unidentata</taxon>
        <taxon>Episquamata</taxon>
        <taxon>Toxicofera</taxon>
        <taxon>Serpentes</taxon>
        <taxon>Henophidia</taxon>
        <taxon>Pythonidae</taxon>
        <taxon>Python</taxon>
    </lineage>
</organism>
<dbReference type="InterPro" id="IPR002401">
    <property type="entry name" value="Cyt_P450_E_grp-I"/>
</dbReference>
<keyword evidence="15" id="KW-0755">Steroidogenesis</keyword>
<dbReference type="Proteomes" id="UP000695026">
    <property type="component" value="Unplaced"/>
</dbReference>
<dbReference type="OrthoDB" id="1470350at2759"/>
<keyword evidence="9 20" id="KW-0560">Oxidoreductase</keyword>
<dbReference type="InterPro" id="IPR017972">
    <property type="entry name" value="Cyt_P450_CS"/>
</dbReference>
<evidence type="ECO:0000256" key="19">
    <source>
        <dbReference type="PIRSR" id="PIRSR602401-1"/>
    </source>
</evidence>
<protein>
    <recommendedName>
        <fullName evidence="6">Steroid 17-alpha-hydroxylase/17,20 lyase</fullName>
        <ecNumber evidence="5">1.14.14.19</ecNumber>
        <ecNumber evidence="4">1.14.14.32</ecNumber>
    </recommendedName>
    <alternativeName>
        <fullName evidence="17">CYPXVII</fullName>
    </alternativeName>
    <alternativeName>
        <fullName evidence="16">Cytochrome P450 17A1</fullName>
    </alternativeName>
    <alternativeName>
        <fullName evidence="18">Cytochrome P450-C17</fullName>
    </alternativeName>
</protein>
<dbReference type="CDD" id="cd20673">
    <property type="entry name" value="CYP17A1"/>
    <property type="match status" value="1"/>
</dbReference>
<keyword evidence="7 19" id="KW-0349">Heme</keyword>
<evidence type="ECO:0000256" key="6">
    <source>
        <dbReference type="ARBA" id="ARBA00014119"/>
    </source>
</evidence>
<dbReference type="InterPro" id="IPR036396">
    <property type="entry name" value="Cyt_P450_sf"/>
</dbReference>
<name>A0A9F2N5H7_PYTBI</name>
<dbReference type="PROSITE" id="PS00086">
    <property type="entry name" value="CYTOCHROME_P450"/>
    <property type="match status" value="1"/>
</dbReference>
<evidence type="ECO:0000256" key="2">
    <source>
        <dbReference type="ARBA" id="ARBA00004370"/>
    </source>
</evidence>
<evidence type="ECO:0000256" key="13">
    <source>
        <dbReference type="ARBA" id="ARBA00023136"/>
    </source>
</evidence>
<reference evidence="23" key="1">
    <citation type="submission" date="2025-08" db="UniProtKB">
        <authorList>
            <consortium name="RefSeq"/>
        </authorList>
    </citation>
    <scope>IDENTIFICATION</scope>
    <source>
        <tissue evidence="23">Liver</tissue>
    </source>
</reference>
<evidence type="ECO:0000256" key="9">
    <source>
        <dbReference type="ARBA" id="ARBA00023002"/>
    </source>
</evidence>
<evidence type="ECO:0000256" key="3">
    <source>
        <dbReference type="ARBA" id="ARBA00010617"/>
    </source>
</evidence>
<evidence type="ECO:0000256" key="1">
    <source>
        <dbReference type="ARBA" id="ARBA00001971"/>
    </source>
</evidence>
<comment type="cofactor">
    <cofactor evidence="1 19">
        <name>heme</name>
        <dbReference type="ChEBI" id="CHEBI:30413"/>
    </cofactor>
</comment>
<comment type="subcellular location">
    <subcellularLocation>
        <location evidence="2">Membrane</location>
    </subcellularLocation>
</comment>
<dbReference type="OMA" id="GPQEAME"/>
<dbReference type="PANTHER" id="PTHR24289">
    <property type="entry name" value="STEROID 17-ALPHA-HYDROXYLASE/17,20 LYASE"/>
    <property type="match status" value="1"/>
</dbReference>
<proteinExistence type="inferred from homology"/>
<evidence type="ECO:0000256" key="15">
    <source>
        <dbReference type="ARBA" id="ARBA00023250"/>
    </source>
</evidence>
<evidence type="ECO:0000313" key="23">
    <source>
        <dbReference type="RefSeq" id="XP_007421103.1"/>
    </source>
</evidence>
<dbReference type="KEGG" id="pbi:103063631"/>
<dbReference type="PANTHER" id="PTHR24289:SF13">
    <property type="entry name" value="STEROID 17-ALPHA-HYDROXYLASE_17,20 LYASE"/>
    <property type="match status" value="1"/>
</dbReference>
<dbReference type="EC" id="1.14.14.19" evidence="5"/>
<dbReference type="GO" id="GO:0006694">
    <property type="term" value="P:steroid biosynthetic process"/>
    <property type="evidence" value="ECO:0007669"/>
    <property type="project" value="UniProtKB-KW"/>
</dbReference>
<evidence type="ECO:0000256" key="11">
    <source>
        <dbReference type="ARBA" id="ARBA00023033"/>
    </source>
</evidence>
<dbReference type="Pfam" id="PF00067">
    <property type="entry name" value="p450"/>
    <property type="match status" value="1"/>
</dbReference>
<dbReference type="EC" id="1.14.14.32" evidence="4"/>
<evidence type="ECO:0000256" key="21">
    <source>
        <dbReference type="SAM" id="SignalP"/>
    </source>
</evidence>
<gene>
    <name evidence="23" type="primary">LOC103063631</name>
</gene>
<dbReference type="GeneID" id="103063631"/>
<dbReference type="Gene3D" id="1.10.630.10">
    <property type="entry name" value="Cytochrome P450"/>
    <property type="match status" value="1"/>
</dbReference>
<keyword evidence="8 19" id="KW-0479">Metal-binding</keyword>
<dbReference type="GO" id="GO:0020037">
    <property type="term" value="F:heme binding"/>
    <property type="evidence" value="ECO:0007669"/>
    <property type="project" value="InterPro"/>
</dbReference>